<feature type="chain" id="PRO_5045483677" description="Glycosyl hydrolase family 92 N-terminal domain-containing protein" evidence="4">
    <location>
        <begin position="23"/>
        <end position="193"/>
    </location>
</feature>
<dbReference type="InterPro" id="IPR050883">
    <property type="entry name" value="PNGase"/>
</dbReference>
<gene>
    <name evidence="6" type="ORF">MKP09_14000</name>
</gene>
<organism evidence="6 7">
    <name type="scientific">Niabella ginsengisoli</name>
    <dbReference type="NCBI Taxonomy" id="522298"/>
    <lineage>
        <taxon>Bacteria</taxon>
        <taxon>Pseudomonadati</taxon>
        <taxon>Bacteroidota</taxon>
        <taxon>Chitinophagia</taxon>
        <taxon>Chitinophagales</taxon>
        <taxon>Chitinophagaceae</taxon>
        <taxon>Niabella</taxon>
    </lineage>
</organism>
<protein>
    <recommendedName>
        <fullName evidence="5">Glycosyl hydrolase family 92 N-terminal domain-containing protein</fullName>
    </recommendedName>
</protein>
<dbReference type="Proteomes" id="UP001202248">
    <property type="component" value="Unassembled WGS sequence"/>
</dbReference>
<evidence type="ECO:0000259" key="5">
    <source>
        <dbReference type="Pfam" id="PF17678"/>
    </source>
</evidence>
<name>A0ABS9SKS2_9BACT</name>
<dbReference type="PANTHER" id="PTHR12143">
    <property type="entry name" value="PEPTIDE N-GLYCANASE PNGASE -RELATED"/>
    <property type="match status" value="1"/>
</dbReference>
<feature type="domain" description="Glycosyl hydrolase family 92 N-terminal" evidence="5">
    <location>
        <begin position="32"/>
        <end position="189"/>
    </location>
</feature>
<proteinExistence type="predicted"/>
<dbReference type="Pfam" id="PF17678">
    <property type="entry name" value="Glyco_hydro_92N"/>
    <property type="match status" value="1"/>
</dbReference>
<evidence type="ECO:0000313" key="6">
    <source>
        <dbReference type="EMBL" id="MCH5598940.1"/>
    </source>
</evidence>
<dbReference type="Gene3D" id="2.70.98.10">
    <property type="match status" value="1"/>
</dbReference>
<evidence type="ECO:0000256" key="1">
    <source>
        <dbReference type="ARBA" id="ARBA00001913"/>
    </source>
</evidence>
<dbReference type="PANTHER" id="PTHR12143:SF39">
    <property type="entry name" value="SECRETED PROTEIN"/>
    <property type="match status" value="1"/>
</dbReference>
<feature type="signal peptide" evidence="4">
    <location>
        <begin position="1"/>
        <end position="22"/>
    </location>
</feature>
<evidence type="ECO:0000256" key="4">
    <source>
        <dbReference type="SAM" id="SignalP"/>
    </source>
</evidence>
<evidence type="ECO:0000313" key="7">
    <source>
        <dbReference type="Proteomes" id="UP001202248"/>
    </source>
</evidence>
<comment type="subunit">
    <text evidence="2">Monomer.</text>
</comment>
<dbReference type="EMBL" id="JAKWBL010000002">
    <property type="protein sequence ID" value="MCH5598940.1"/>
    <property type="molecule type" value="Genomic_DNA"/>
</dbReference>
<sequence>MFRKAIYFFAGLLATSATLCSAQKQGANLTDFVNPFIGTTTLWDSIDLGYKPTRRAWGAEAYPGASLPNSMVQVTPVTMWRSGSGYQYEDTVVYAFAHTSKGHWNLCYVPLIAVSGDVNPKTYYSSYKHTKESASPGYYQVYLEKYGINAEVTSTLRCAFHKYTYDNGKNKKILADLARSNERVNDWKIKKRR</sequence>
<keyword evidence="7" id="KW-1185">Reference proteome</keyword>
<dbReference type="InterPro" id="IPR041371">
    <property type="entry name" value="GH92_N"/>
</dbReference>
<accession>A0ABS9SKS2</accession>
<reference evidence="6 7" key="1">
    <citation type="submission" date="2022-02" db="EMBL/GenBank/DDBJ databases">
        <authorList>
            <person name="Min J."/>
        </authorList>
    </citation>
    <scope>NUCLEOTIDE SEQUENCE [LARGE SCALE GENOMIC DNA]</scope>
    <source>
        <strain evidence="6 7">GR10-1</strain>
    </source>
</reference>
<dbReference type="InterPro" id="IPR014718">
    <property type="entry name" value="GH-type_carb-bd"/>
</dbReference>
<keyword evidence="3" id="KW-0106">Calcium</keyword>
<evidence type="ECO:0000256" key="3">
    <source>
        <dbReference type="ARBA" id="ARBA00022837"/>
    </source>
</evidence>
<evidence type="ECO:0000256" key="2">
    <source>
        <dbReference type="ARBA" id="ARBA00011245"/>
    </source>
</evidence>
<keyword evidence="4" id="KW-0732">Signal</keyword>
<comment type="cofactor">
    <cofactor evidence="1">
        <name>Ca(2+)</name>
        <dbReference type="ChEBI" id="CHEBI:29108"/>
    </cofactor>
</comment>
<dbReference type="RefSeq" id="WP_240830604.1">
    <property type="nucleotide sequence ID" value="NZ_JAKWBL010000002.1"/>
</dbReference>
<comment type="caution">
    <text evidence="6">The sequence shown here is derived from an EMBL/GenBank/DDBJ whole genome shotgun (WGS) entry which is preliminary data.</text>
</comment>